<evidence type="ECO:0000256" key="1">
    <source>
        <dbReference type="ARBA" id="ARBA00023002"/>
    </source>
</evidence>
<sequence length="382" mass="42940">MDTIKAGIAGTGFSAMAHLEALRRIPGVEVCGIAASSREKGEEVAGNMNIPRAYASWRDMVQDPEIQVIHNCTPNALHYGINRAVLLEGKHLMSEKPLGVNSRESAELVRLADQSGAVTGVCFNYRHYPMVSQMKELLQTGQPGKVHHVTGTYLQDWLLFDTDYSWRLDPEQNGPSRAIADIGSHWCDTVQHVLNKRIIEVMADLKTVYPTRFRPKESVETFAGGSESGEREAFAVDTEDYGSVLLRMEDGVKGVFTVSQVVAGRKNRLSFEIAAQYSSLAWDQENPNALWVGKRETASEDWSRDPGLLLPRSAAMTHYPGGHDEGWPDGLKNLFLDFYARIEEPRRKSQFATLKDGHRIMRLIEAIMESHKEQRWVRVEEE</sequence>
<dbReference type="Gene3D" id="3.30.360.10">
    <property type="entry name" value="Dihydrodipicolinate Reductase, domain 2"/>
    <property type="match status" value="1"/>
</dbReference>
<dbReference type="SUPFAM" id="SSF51735">
    <property type="entry name" value="NAD(P)-binding Rossmann-fold domains"/>
    <property type="match status" value="1"/>
</dbReference>
<dbReference type="PANTHER" id="PTHR43818">
    <property type="entry name" value="BCDNA.GH03377"/>
    <property type="match status" value="1"/>
</dbReference>
<dbReference type="Gene3D" id="3.40.50.720">
    <property type="entry name" value="NAD(P)-binding Rossmann-like Domain"/>
    <property type="match status" value="1"/>
</dbReference>
<dbReference type="InterPro" id="IPR036291">
    <property type="entry name" value="NAD(P)-bd_dom_sf"/>
</dbReference>
<proteinExistence type="predicted"/>
<dbReference type="RefSeq" id="WP_341417498.1">
    <property type="nucleotide sequence ID" value="NZ_JBBPCC010000014.1"/>
</dbReference>
<evidence type="ECO:0000259" key="2">
    <source>
        <dbReference type="Pfam" id="PF01408"/>
    </source>
</evidence>
<protein>
    <submittedName>
        <fullName evidence="4">Gfo/Idh/MocA family oxidoreductase</fullName>
    </submittedName>
</protein>
<dbReference type="EMBL" id="JBBPCC010000014">
    <property type="protein sequence ID" value="MEK8130365.1"/>
    <property type="molecule type" value="Genomic_DNA"/>
</dbReference>
<reference evidence="4 5" key="1">
    <citation type="submission" date="2024-04" db="EMBL/GenBank/DDBJ databases">
        <title>draft genome sequnece of Paenibacillus filicis.</title>
        <authorList>
            <person name="Kim D.-U."/>
        </authorList>
    </citation>
    <scope>NUCLEOTIDE SEQUENCE [LARGE SCALE GENOMIC DNA]</scope>
    <source>
        <strain evidence="4 5">KACC14197</strain>
    </source>
</reference>
<dbReference type="PANTHER" id="PTHR43818:SF11">
    <property type="entry name" value="BCDNA.GH03377"/>
    <property type="match status" value="1"/>
</dbReference>
<organism evidence="4 5">
    <name type="scientific">Paenibacillus filicis</name>
    <dbReference type="NCBI Taxonomy" id="669464"/>
    <lineage>
        <taxon>Bacteria</taxon>
        <taxon>Bacillati</taxon>
        <taxon>Bacillota</taxon>
        <taxon>Bacilli</taxon>
        <taxon>Bacillales</taxon>
        <taxon>Paenibacillaceae</taxon>
        <taxon>Paenibacillus</taxon>
    </lineage>
</organism>
<evidence type="ECO:0000259" key="3">
    <source>
        <dbReference type="Pfam" id="PF22725"/>
    </source>
</evidence>
<evidence type="ECO:0000313" key="4">
    <source>
        <dbReference type="EMBL" id="MEK8130365.1"/>
    </source>
</evidence>
<dbReference type="Proteomes" id="UP001469365">
    <property type="component" value="Unassembled WGS sequence"/>
</dbReference>
<feature type="domain" description="GFO/IDH/MocA-like oxidoreductase" evidence="3">
    <location>
        <begin position="132"/>
        <end position="273"/>
    </location>
</feature>
<gene>
    <name evidence="4" type="ORF">WMW72_20880</name>
</gene>
<dbReference type="InterPro" id="IPR000683">
    <property type="entry name" value="Gfo/Idh/MocA-like_OxRdtase_N"/>
</dbReference>
<feature type="domain" description="Gfo/Idh/MocA-like oxidoreductase N-terminal" evidence="2">
    <location>
        <begin position="4"/>
        <end position="121"/>
    </location>
</feature>
<dbReference type="Pfam" id="PF22725">
    <property type="entry name" value="GFO_IDH_MocA_C3"/>
    <property type="match status" value="1"/>
</dbReference>
<dbReference type="InterPro" id="IPR050463">
    <property type="entry name" value="Gfo/Idh/MocA_oxidrdct_glycsds"/>
</dbReference>
<keyword evidence="1" id="KW-0560">Oxidoreductase</keyword>
<keyword evidence="5" id="KW-1185">Reference proteome</keyword>
<dbReference type="InterPro" id="IPR055170">
    <property type="entry name" value="GFO_IDH_MocA-like_dom"/>
</dbReference>
<dbReference type="SUPFAM" id="SSF55347">
    <property type="entry name" value="Glyceraldehyde-3-phosphate dehydrogenase-like, C-terminal domain"/>
    <property type="match status" value="1"/>
</dbReference>
<name>A0ABU9DQK4_9BACL</name>
<accession>A0ABU9DQK4</accession>
<evidence type="ECO:0000313" key="5">
    <source>
        <dbReference type="Proteomes" id="UP001469365"/>
    </source>
</evidence>
<comment type="caution">
    <text evidence="4">The sequence shown here is derived from an EMBL/GenBank/DDBJ whole genome shotgun (WGS) entry which is preliminary data.</text>
</comment>
<dbReference type="Pfam" id="PF01408">
    <property type="entry name" value="GFO_IDH_MocA"/>
    <property type="match status" value="1"/>
</dbReference>